<reference evidence="2" key="1">
    <citation type="journal article" date="2019" name="Int. J. Syst. Evol. Microbiol.">
        <title>The Global Catalogue of Microorganisms (GCM) 10K type strain sequencing project: providing services to taxonomists for standard genome sequencing and annotation.</title>
        <authorList>
            <consortium name="The Broad Institute Genomics Platform"/>
            <consortium name="The Broad Institute Genome Sequencing Center for Infectious Disease"/>
            <person name="Wu L."/>
            <person name="Ma J."/>
        </authorList>
    </citation>
    <scope>NUCLEOTIDE SEQUENCE [LARGE SCALE GENOMIC DNA]</scope>
    <source>
        <strain evidence="2">JCM 18303</strain>
    </source>
</reference>
<protein>
    <submittedName>
        <fullName evidence="1">Uncharacterized protein</fullName>
    </submittedName>
</protein>
<organism evidence="1 2">
    <name type="scientific">Pseudonocardia eucalypti</name>
    <dbReference type="NCBI Taxonomy" id="648755"/>
    <lineage>
        <taxon>Bacteria</taxon>
        <taxon>Bacillati</taxon>
        <taxon>Actinomycetota</taxon>
        <taxon>Actinomycetes</taxon>
        <taxon>Pseudonocardiales</taxon>
        <taxon>Pseudonocardiaceae</taxon>
        <taxon>Pseudonocardia</taxon>
    </lineage>
</organism>
<accession>A0ABP9Q3S6</accession>
<evidence type="ECO:0000313" key="1">
    <source>
        <dbReference type="EMBL" id="GAA5155869.1"/>
    </source>
</evidence>
<dbReference type="EMBL" id="BAABJP010000010">
    <property type="protein sequence ID" value="GAA5155869.1"/>
    <property type="molecule type" value="Genomic_DNA"/>
</dbReference>
<name>A0ABP9Q3S6_9PSEU</name>
<keyword evidence="2" id="KW-1185">Reference proteome</keyword>
<proteinExistence type="predicted"/>
<sequence>MTGHVPGFASGCACGFGQGFAFRANPYASAVVLVSGHPEASRGGPDKWLLPRVAMSWVGRPDTLPLLLGRCAQWAPLSLVTKLSVFMLVKVEVEALADVGVVVA</sequence>
<gene>
    <name evidence="1" type="ORF">GCM10023321_30300</name>
</gene>
<comment type="caution">
    <text evidence="1">The sequence shown here is derived from an EMBL/GenBank/DDBJ whole genome shotgun (WGS) entry which is preliminary data.</text>
</comment>
<dbReference type="Proteomes" id="UP001428817">
    <property type="component" value="Unassembled WGS sequence"/>
</dbReference>
<evidence type="ECO:0000313" key="2">
    <source>
        <dbReference type="Proteomes" id="UP001428817"/>
    </source>
</evidence>